<dbReference type="PROSITE" id="PS51352">
    <property type="entry name" value="THIOREDOXIN_2"/>
    <property type="match status" value="1"/>
</dbReference>
<protein>
    <submittedName>
        <fullName evidence="2">Thiol-disulfide isomerase or thioredoxin</fullName>
    </submittedName>
</protein>
<dbReference type="Proteomes" id="UP000190541">
    <property type="component" value="Unassembled WGS sequence"/>
</dbReference>
<dbReference type="InterPro" id="IPR013766">
    <property type="entry name" value="Thioredoxin_domain"/>
</dbReference>
<dbReference type="GO" id="GO:0016853">
    <property type="term" value="F:isomerase activity"/>
    <property type="evidence" value="ECO:0007669"/>
    <property type="project" value="UniProtKB-KW"/>
</dbReference>
<sequence length="437" mass="48493">MKRILRYGKCFALSKIQIQFGQRPLHIAIQRAISRAKAGFAVQQENAVTNGALFSSNPQGHGQKTLLCVQTHAQALAHPGRGRANGVLALLLLAVSMSIQARPLTRQAIPSEGLSGRQAGIKPLQIGDAIPEELWNTPLQVANHPEGKETITLEAYRGKTILLDFLSTGCSGCIKAIPKLEAIGLEFGDSVSILPVTPEKRDRVASFIPANSYVKGTRLPFVVEDRLLKQYFPHLYISHVVWIDAQGVVRATTGTNHVTASTVSEFQSGKALDWPVKTENTPFFNAPLVTLNAEANALPHNTNRPLYYTVITGYTEGIGPYVATEADSLMGIRRVSYRNRSILDLYYIAIGREFPPTRIIWEVSDPARYAEWKADLTAITRSQWARRHALCYERTFPLGASLETIRKQMLADLDAHLNLHGRTEIRNNETYFILSEI</sequence>
<accession>A0A1T5CTX4</accession>
<dbReference type="SUPFAM" id="SSF52833">
    <property type="entry name" value="Thioredoxin-like"/>
    <property type="match status" value="1"/>
</dbReference>
<dbReference type="Gene3D" id="3.40.30.10">
    <property type="entry name" value="Glutaredoxin"/>
    <property type="match status" value="1"/>
</dbReference>
<dbReference type="EMBL" id="FUYS01000005">
    <property type="protein sequence ID" value="SKB62783.1"/>
    <property type="molecule type" value="Genomic_DNA"/>
</dbReference>
<reference evidence="2 3" key="1">
    <citation type="submission" date="2017-02" db="EMBL/GenBank/DDBJ databases">
        <authorList>
            <person name="Peterson S.W."/>
        </authorList>
    </citation>
    <scope>NUCLEOTIDE SEQUENCE [LARGE SCALE GENOMIC DNA]</scope>
    <source>
        <strain evidence="2 3">DSM 22899</strain>
    </source>
</reference>
<name>A0A1T5CTX4_9SPHI</name>
<evidence type="ECO:0000313" key="2">
    <source>
        <dbReference type="EMBL" id="SKB62783.1"/>
    </source>
</evidence>
<dbReference type="OrthoDB" id="793244at2"/>
<organism evidence="2 3">
    <name type="scientific">Parapedobacter luteus</name>
    <dbReference type="NCBI Taxonomy" id="623280"/>
    <lineage>
        <taxon>Bacteria</taxon>
        <taxon>Pseudomonadati</taxon>
        <taxon>Bacteroidota</taxon>
        <taxon>Sphingobacteriia</taxon>
        <taxon>Sphingobacteriales</taxon>
        <taxon>Sphingobacteriaceae</taxon>
        <taxon>Parapedobacter</taxon>
    </lineage>
</organism>
<dbReference type="STRING" id="623280.SAMN05660226_02333"/>
<evidence type="ECO:0000259" key="1">
    <source>
        <dbReference type="PROSITE" id="PS51352"/>
    </source>
</evidence>
<dbReference type="AlphaFoldDB" id="A0A1T5CTX4"/>
<gene>
    <name evidence="2" type="ORF">SAMN05660226_02333</name>
</gene>
<proteinExistence type="predicted"/>
<keyword evidence="2" id="KW-0413">Isomerase</keyword>
<evidence type="ECO:0000313" key="3">
    <source>
        <dbReference type="Proteomes" id="UP000190541"/>
    </source>
</evidence>
<dbReference type="RefSeq" id="WP_079717027.1">
    <property type="nucleotide sequence ID" value="NZ_FUYS01000005.1"/>
</dbReference>
<keyword evidence="3" id="KW-1185">Reference proteome</keyword>
<feature type="domain" description="Thioredoxin" evidence="1">
    <location>
        <begin position="124"/>
        <end position="277"/>
    </location>
</feature>
<dbReference type="InterPro" id="IPR036249">
    <property type="entry name" value="Thioredoxin-like_sf"/>
</dbReference>